<gene>
    <name evidence="1" type="ORF">SLOPH_1770</name>
</gene>
<dbReference type="OrthoDB" id="2190283at2759"/>
<name>S7W8G7_SPRLO</name>
<dbReference type="Pfam" id="PF17007">
    <property type="entry name" value="HTH_micro"/>
    <property type="match status" value="3"/>
</dbReference>
<dbReference type="EMBL" id="ATCN01000385">
    <property type="protein sequence ID" value="EPR79151.1"/>
    <property type="molecule type" value="Genomic_DNA"/>
</dbReference>
<proteinExistence type="predicted"/>
<comment type="caution">
    <text evidence="1">The sequence shown here is derived from an EMBL/GenBank/DDBJ whole genome shotgun (WGS) entry which is preliminary data.</text>
</comment>
<accession>S7W8G7</accession>
<reference evidence="2" key="1">
    <citation type="journal article" date="2013" name="PLoS Genet.">
        <title>The genome of Spraguea lophii and the basis of host-microsporidian interactions.</title>
        <authorList>
            <person name="Campbell S.E."/>
            <person name="Williams T.A."/>
            <person name="Yousuf A."/>
            <person name="Soanes D.M."/>
            <person name="Paszkiewicz K.H."/>
            <person name="Williams B.A.P."/>
        </authorList>
    </citation>
    <scope>NUCLEOTIDE SEQUENCE [LARGE SCALE GENOMIC DNA]</scope>
    <source>
        <strain evidence="2">42_110</strain>
    </source>
</reference>
<dbReference type="InterPro" id="IPR031541">
    <property type="entry name" value="HTH_micro"/>
</dbReference>
<dbReference type="AlphaFoldDB" id="S7W8G7"/>
<dbReference type="VEuPathDB" id="MicrosporidiaDB:SLOPH_1770"/>
<evidence type="ECO:0000313" key="1">
    <source>
        <dbReference type="EMBL" id="EPR79151.1"/>
    </source>
</evidence>
<dbReference type="Proteomes" id="UP000014978">
    <property type="component" value="Unassembled WGS sequence"/>
</dbReference>
<protein>
    <submittedName>
        <fullName evidence="1">Uncharacterized protein</fullName>
    </submittedName>
</protein>
<dbReference type="HOGENOM" id="CLU_312889_0_0_1"/>
<evidence type="ECO:0000313" key="2">
    <source>
        <dbReference type="Proteomes" id="UP000014978"/>
    </source>
</evidence>
<sequence>MKNAGMNENNVINNTKDNIQHTNINDYTNKEIIILNIESLKEKIFSFGVFGDYLNKLASEELLLALDQDWIEIITSDEAKQLRENFTSITLKSYANEIKEELITLLNQNGCTIEYDKNILQNNIKDIDNLNIINKSYLDGVLSKYIVKMNTLQWKEYLTNGHFNFTSKEYYYVLDALIKYNGYILNRKKNKNNNIENEYITISEIRTALNIDSKKMFYIINKLCDLKYIVRSKDNKYFIKINTDKNGKMYKGMKTKRKISMDGSGNGNPYENIDDGDIKEIGNNKNIDKNKYIVNNSKEYLEKISKIQLMWKTPLIHQVKNILINSTTGVSSKDIEEKLGIKIKLALKLLQKVAKEEEDIEIVEEFEGKIKRSKFYYTKRNKKESSDNTAPEGISLQDRINAIEQMLLARPYFLINKETLLEFQYLLNSKYTPDRKTILNAAKKGNFKVIEVENFKEALYYKQCEEKAIDGTEIYTENDVKPIKCDCRIFPSEPKDETNTNNGQKTKFAVCRRDIDSFALDSYQEFLNAGKLSDFQKNIYRLFVTYPRYIELDNKYIPDKEERDKIFYNYLLSFNRKVNRNKEDKLKNIRSNNHNDLQIFNKDNIFSFSEERNNNKYGIDTQKKYIFDCECIYNMSLNVFFSVVPCFRMNSLREVIKIIIEYFKKFTNKYSECYKQVYKEFIINRNREYVPGKLISADINNVSDSSEELDSHLISEKDENENKKECVLYKYKLIDIINIDRAVIKYINSKVSIKYFKEYFSSQYFKEVEIEEGKIIYKFNEIKGVQTTKEKINLDYIDYDKRVLFFNKVKNISQEYFYAEAAKIIENEFNEYKETLTKRLAYIKRVMDKDNTAKIIEKKNSIEKFNSIDSNIFINNGYLYNRTFKDKYYIIKKYIIENHKLKISKLDLSIFNKDECIDDKDKDKHLLTEPEIQKILNMLSNKKVISNFKKNSRAYNKITLNDNFIRRIKNNVFHSKDSIQSFYNSIEDFRKEYLQFYYNKIYYILLRSGTQSFNNILGKIDYMEDFELEDFIEIFKNTYFTNIFKLRNINGERFISLNISELDEII</sequence>
<dbReference type="InParanoid" id="S7W8G7"/>
<keyword evidence="2" id="KW-1185">Reference proteome</keyword>
<organism evidence="1 2">
    <name type="scientific">Spraguea lophii (strain 42_110)</name>
    <name type="common">Microsporidian parasite</name>
    <dbReference type="NCBI Taxonomy" id="1358809"/>
    <lineage>
        <taxon>Eukaryota</taxon>
        <taxon>Fungi</taxon>
        <taxon>Fungi incertae sedis</taxon>
        <taxon>Microsporidia</taxon>
        <taxon>Spragueidae</taxon>
        <taxon>Spraguea</taxon>
    </lineage>
</organism>